<dbReference type="InterPro" id="IPR036249">
    <property type="entry name" value="Thioredoxin-like_sf"/>
</dbReference>
<dbReference type="InterPro" id="IPR010987">
    <property type="entry name" value="Glutathione-S-Trfase_C-like"/>
</dbReference>
<comment type="caution">
    <text evidence="3">The sequence shown here is derived from an EMBL/GenBank/DDBJ whole genome shotgun (WGS) entry which is preliminary data.</text>
</comment>
<dbReference type="SFLD" id="SFLDG00358">
    <property type="entry name" value="Main_(cytGST)"/>
    <property type="match status" value="1"/>
</dbReference>
<name>A0AAE3J2N6_9RHOB</name>
<evidence type="ECO:0000259" key="1">
    <source>
        <dbReference type="PROSITE" id="PS50404"/>
    </source>
</evidence>
<keyword evidence="4" id="KW-1185">Reference proteome</keyword>
<dbReference type="AlphaFoldDB" id="A0AAE3J2N6"/>
<feature type="domain" description="GST C-terminal" evidence="2">
    <location>
        <begin position="80"/>
        <end position="196"/>
    </location>
</feature>
<organism evidence="3 4">
    <name type="scientific">Halocynthiibacter halioticoli</name>
    <dbReference type="NCBI Taxonomy" id="2986804"/>
    <lineage>
        <taxon>Bacteria</taxon>
        <taxon>Pseudomonadati</taxon>
        <taxon>Pseudomonadota</taxon>
        <taxon>Alphaproteobacteria</taxon>
        <taxon>Rhodobacterales</taxon>
        <taxon>Paracoccaceae</taxon>
        <taxon>Halocynthiibacter</taxon>
    </lineage>
</organism>
<protein>
    <submittedName>
        <fullName evidence="3">Glutathione S-transferase family protein</fullName>
    </submittedName>
</protein>
<sequence length="196" mass="21622">MTYTVIGASRSRTIRVLWLLEELGVLFEHIPAAPHSKDITEVSPSGKIPALIVDGTVLTDSVAIMSFLADRHGGCTFPAGSIERAQLDGHLNFLNESMDFVLWSATKHHYAQPPSTLDPQVLKQAEEAFSNAQAEFEERLGEGPFLMGERFTIADILAAHCGGWAIGRKFPITSPRFRAYVSEMRARPAFQRVAPK</sequence>
<dbReference type="Pfam" id="PF13410">
    <property type="entry name" value="GST_C_2"/>
    <property type="match status" value="1"/>
</dbReference>
<evidence type="ECO:0000313" key="3">
    <source>
        <dbReference type="EMBL" id="MCV6825696.1"/>
    </source>
</evidence>
<accession>A0AAE3J2N6</accession>
<evidence type="ECO:0000313" key="4">
    <source>
        <dbReference type="Proteomes" id="UP001208041"/>
    </source>
</evidence>
<feature type="domain" description="GST N-terminal" evidence="1">
    <location>
        <begin position="1"/>
        <end position="76"/>
    </location>
</feature>
<dbReference type="RefSeq" id="WP_263954631.1">
    <property type="nucleotide sequence ID" value="NZ_JAOYFC010000003.1"/>
</dbReference>
<dbReference type="InterPro" id="IPR040079">
    <property type="entry name" value="Glutathione_S-Trfase"/>
</dbReference>
<dbReference type="InterPro" id="IPR036282">
    <property type="entry name" value="Glutathione-S-Trfase_C_sf"/>
</dbReference>
<gene>
    <name evidence="3" type="ORF">OH136_14130</name>
</gene>
<dbReference type="Proteomes" id="UP001208041">
    <property type="component" value="Unassembled WGS sequence"/>
</dbReference>
<dbReference type="PROSITE" id="PS50405">
    <property type="entry name" value="GST_CTER"/>
    <property type="match status" value="1"/>
</dbReference>
<dbReference type="CDD" id="cd03046">
    <property type="entry name" value="GST_N_GTT1_like"/>
    <property type="match status" value="1"/>
</dbReference>
<reference evidence="3" key="1">
    <citation type="submission" date="2022-10" db="EMBL/GenBank/DDBJ databases">
        <authorList>
            <person name="Yue Y."/>
        </authorList>
    </citation>
    <scope>NUCLEOTIDE SEQUENCE</scope>
    <source>
        <strain evidence="3">Z654</strain>
    </source>
</reference>
<proteinExistence type="predicted"/>
<dbReference type="Pfam" id="PF13409">
    <property type="entry name" value="GST_N_2"/>
    <property type="match status" value="1"/>
</dbReference>
<dbReference type="SUPFAM" id="SSF52833">
    <property type="entry name" value="Thioredoxin-like"/>
    <property type="match status" value="1"/>
</dbReference>
<dbReference type="SUPFAM" id="SSF47616">
    <property type="entry name" value="GST C-terminal domain-like"/>
    <property type="match status" value="1"/>
</dbReference>
<dbReference type="PROSITE" id="PS50404">
    <property type="entry name" value="GST_NTER"/>
    <property type="match status" value="1"/>
</dbReference>
<dbReference type="Gene3D" id="1.20.1050.10">
    <property type="match status" value="1"/>
</dbReference>
<dbReference type="InterPro" id="IPR004045">
    <property type="entry name" value="Glutathione_S-Trfase_N"/>
</dbReference>
<dbReference type="PANTHER" id="PTHR44051">
    <property type="entry name" value="GLUTATHIONE S-TRANSFERASE-RELATED"/>
    <property type="match status" value="1"/>
</dbReference>
<dbReference type="PANTHER" id="PTHR44051:SF8">
    <property type="entry name" value="GLUTATHIONE S-TRANSFERASE GSTA"/>
    <property type="match status" value="1"/>
</dbReference>
<dbReference type="SFLD" id="SFLDS00019">
    <property type="entry name" value="Glutathione_Transferase_(cytos"/>
    <property type="match status" value="1"/>
</dbReference>
<evidence type="ECO:0000259" key="2">
    <source>
        <dbReference type="PROSITE" id="PS50405"/>
    </source>
</evidence>
<dbReference type="Gene3D" id="3.40.30.10">
    <property type="entry name" value="Glutaredoxin"/>
    <property type="match status" value="1"/>
</dbReference>
<dbReference type="EMBL" id="JAOYFC010000003">
    <property type="protein sequence ID" value="MCV6825696.1"/>
    <property type="molecule type" value="Genomic_DNA"/>
</dbReference>